<feature type="active site" description="Nucleophile" evidence="2">
    <location>
        <position position="102"/>
    </location>
</feature>
<dbReference type="GO" id="GO:0071555">
    <property type="term" value="P:cell wall organization"/>
    <property type="evidence" value="ECO:0007669"/>
    <property type="project" value="UniProtKB-KW"/>
</dbReference>
<sequence length="250" mass="27974">MNDQNEQQPILRICHLYPDEMNLYGDYGNIIALKKRAEWMGIKTVVTNIGIGDTLVSDDFDLFFMGGGMDIDQIDVFEDLKENKKDEIKKAVEQEKVFLLVCGAYQLFGKYFLTVDNQRIEGLGILGIETIGGNERCIGNISVKTEIDGEEATLVGFENHSGQTFLDKDTTPFAIVEKGFGNNTKDNYEGVRYKNVIGTYMHGSFLPKNPEVADYLIKLSIGHSDKQIVLTNLPSKKEELEAKTAIVTSL</sequence>
<comment type="catalytic activity">
    <reaction evidence="2">
        <text>L-glutamine + H2O = L-glutamate + NH4(+)</text>
        <dbReference type="Rhea" id="RHEA:15889"/>
        <dbReference type="ChEBI" id="CHEBI:15377"/>
        <dbReference type="ChEBI" id="CHEBI:28938"/>
        <dbReference type="ChEBI" id="CHEBI:29985"/>
        <dbReference type="ChEBI" id="CHEBI:58359"/>
        <dbReference type="EC" id="3.5.1.2"/>
    </reaction>
</comment>
<dbReference type="InterPro" id="IPR011698">
    <property type="entry name" value="GATase_3"/>
</dbReference>
<gene>
    <name evidence="2" type="primary">gatD</name>
    <name evidence="4" type="ORF">KC660_02720</name>
</gene>
<evidence type="ECO:0000256" key="2">
    <source>
        <dbReference type="HAMAP-Rule" id="MF_02213"/>
    </source>
</evidence>
<dbReference type="EC" id="6.3.5.13" evidence="2"/>
<dbReference type="EC" id="3.5.1.2" evidence="2"/>
<protein>
    <recommendedName>
        <fullName evidence="2">Lipid II isoglutaminyl synthase (glutamine-hydrolyzing) subunit GatD</fullName>
        <ecNumber evidence="2">6.3.5.13</ecNumber>
    </recommendedName>
    <alternativeName>
        <fullName evidence="2">Lipid II isoglutaminyl synthase glutaminase subunit</fullName>
        <ecNumber evidence="2">3.5.1.2</ecNumber>
    </alternativeName>
</protein>
<dbReference type="AlphaFoldDB" id="A0A955L3L8"/>
<keyword evidence="2" id="KW-0436">Ligase</keyword>
<dbReference type="GO" id="GO:0004359">
    <property type="term" value="F:glutaminase activity"/>
    <property type="evidence" value="ECO:0007669"/>
    <property type="project" value="UniProtKB-UniRule"/>
</dbReference>
<keyword evidence="2" id="KW-0133">Cell shape</keyword>
<dbReference type="GO" id="GO:0009236">
    <property type="term" value="P:cobalamin biosynthetic process"/>
    <property type="evidence" value="ECO:0007669"/>
    <property type="project" value="InterPro"/>
</dbReference>
<dbReference type="InterPro" id="IPR033949">
    <property type="entry name" value="CobQ_GATase1"/>
</dbReference>
<evidence type="ECO:0000313" key="5">
    <source>
        <dbReference type="Proteomes" id="UP000782843"/>
    </source>
</evidence>
<evidence type="ECO:0000256" key="1">
    <source>
        <dbReference type="ARBA" id="ARBA00022962"/>
    </source>
</evidence>
<keyword evidence="2" id="KW-0378">Hydrolase</keyword>
<dbReference type="PANTHER" id="PTHR21343:SF9">
    <property type="entry name" value="LIPID II ISOGLUTAMINYL SYNTHASE (GLUTAMINE-HYDROLYZING) SUBUNIT GATD"/>
    <property type="match status" value="1"/>
</dbReference>
<dbReference type="PANTHER" id="PTHR21343">
    <property type="entry name" value="DETHIOBIOTIN SYNTHETASE"/>
    <property type="match status" value="1"/>
</dbReference>
<dbReference type="GO" id="GO:0008360">
    <property type="term" value="P:regulation of cell shape"/>
    <property type="evidence" value="ECO:0007669"/>
    <property type="project" value="UniProtKB-KW"/>
</dbReference>
<dbReference type="SUPFAM" id="SSF52317">
    <property type="entry name" value="Class I glutamine amidotransferase-like"/>
    <property type="match status" value="1"/>
</dbReference>
<dbReference type="InterPro" id="IPR043702">
    <property type="entry name" value="Lipid_II_synth_GatD"/>
</dbReference>
<evidence type="ECO:0000259" key="3">
    <source>
        <dbReference type="Pfam" id="PF07685"/>
    </source>
</evidence>
<dbReference type="Proteomes" id="UP000782843">
    <property type="component" value="Unassembled WGS sequence"/>
</dbReference>
<comment type="pathway">
    <text evidence="2">Cell wall biogenesis; peptidoglycan biosynthesis.</text>
</comment>
<name>A0A955L3L8_9BACT</name>
<keyword evidence="2" id="KW-0573">Peptidoglycan synthesis</keyword>
<keyword evidence="1 2" id="KW-0315">Glutamine amidotransferase</keyword>
<dbReference type="GO" id="GO:0009252">
    <property type="term" value="P:peptidoglycan biosynthetic process"/>
    <property type="evidence" value="ECO:0007669"/>
    <property type="project" value="UniProtKB-UniRule"/>
</dbReference>
<proteinExistence type="inferred from homology"/>
<dbReference type="CDD" id="cd01750">
    <property type="entry name" value="GATase1_CobQ"/>
    <property type="match status" value="1"/>
</dbReference>
<feature type="active site" evidence="2">
    <location>
        <position position="202"/>
    </location>
</feature>
<keyword evidence="2" id="KW-0961">Cell wall biogenesis/degradation</keyword>
<feature type="domain" description="CobB/CobQ-like glutamine amidotransferase" evidence="3">
    <location>
        <begin position="12"/>
        <end position="209"/>
    </location>
</feature>
<accession>A0A955L3L8</accession>
<dbReference type="Pfam" id="PF07685">
    <property type="entry name" value="GATase_3"/>
    <property type="match status" value="1"/>
</dbReference>
<comment type="catalytic activity">
    <reaction evidence="2">
        <text>beta-D-GlcNAc-(1-&gt;4)-Mur2Ac(oyl-L-Ala-gamma-D-Glu-L-Lys-D-Ala-D-Ala)-di-trans,octa-cis-undecaprenyl diphosphate + L-glutamine + ATP + H2O = beta-D-GlcNAc-(1-&gt;4)-Mur2Ac(oyl-L-Ala-D-isoglutaminyl-L-Lys-D-Ala-D-Ala)-di-trans,octa-cis-undecaprenyl diphosphate + L-glutamate + ADP + phosphate + H(+)</text>
        <dbReference type="Rhea" id="RHEA:57928"/>
        <dbReference type="ChEBI" id="CHEBI:15377"/>
        <dbReference type="ChEBI" id="CHEBI:15378"/>
        <dbReference type="ChEBI" id="CHEBI:29985"/>
        <dbReference type="ChEBI" id="CHEBI:30616"/>
        <dbReference type="ChEBI" id="CHEBI:43474"/>
        <dbReference type="ChEBI" id="CHEBI:58359"/>
        <dbReference type="ChEBI" id="CHEBI:60033"/>
        <dbReference type="ChEBI" id="CHEBI:62233"/>
        <dbReference type="ChEBI" id="CHEBI:456216"/>
        <dbReference type="EC" id="6.3.5.13"/>
    </reaction>
</comment>
<organism evidence="4 5">
    <name type="scientific">Candidatus Dojkabacteria bacterium</name>
    <dbReference type="NCBI Taxonomy" id="2099670"/>
    <lineage>
        <taxon>Bacteria</taxon>
        <taxon>Candidatus Dojkabacteria</taxon>
    </lineage>
</organism>
<dbReference type="HAMAP" id="MF_02213">
    <property type="entry name" value="Lipid_II_synth_GatD"/>
    <property type="match status" value="1"/>
</dbReference>
<reference evidence="4" key="2">
    <citation type="journal article" date="2021" name="Microbiome">
        <title>Successional dynamics and alternative stable states in a saline activated sludge microbial community over 9 years.</title>
        <authorList>
            <person name="Wang Y."/>
            <person name="Ye J."/>
            <person name="Ju F."/>
            <person name="Liu L."/>
            <person name="Boyd J.A."/>
            <person name="Deng Y."/>
            <person name="Parks D.H."/>
            <person name="Jiang X."/>
            <person name="Yin X."/>
            <person name="Woodcroft B.J."/>
            <person name="Tyson G.W."/>
            <person name="Hugenholtz P."/>
            <person name="Polz M.F."/>
            <person name="Zhang T."/>
        </authorList>
    </citation>
    <scope>NUCLEOTIDE SEQUENCE</scope>
    <source>
        <strain evidence="4">HKST-UBA10</strain>
    </source>
</reference>
<dbReference type="InterPro" id="IPR029062">
    <property type="entry name" value="Class_I_gatase-like"/>
</dbReference>
<comment type="caution">
    <text evidence="4">The sequence shown here is derived from an EMBL/GenBank/DDBJ whole genome shotgun (WGS) entry which is preliminary data.</text>
</comment>
<evidence type="ECO:0000313" key="4">
    <source>
        <dbReference type="EMBL" id="MCA9382298.1"/>
    </source>
</evidence>
<dbReference type="GO" id="GO:0140282">
    <property type="term" value="F:carbon-nitrogen ligase activity on lipid II"/>
    <property type="evidence" value="ECO:0007669"/>
    <property type="project" value="UniProtKB-UniRule"/>
</dbReference>
<reference evidence="4" key="1">
    <citation type="submission" date="2020-04" db="EMBL/GenBank/DDBJ databases">
        <authorList>
            <person name="Zhang T."/>
        </authorList>
    </citation>
    <scope>NUCLEOTIDE SEQUENCE</scope>
    <source>
        <strain evidence="4">HKST-UBA10</strain>
    </source>
</reference>
<dbReference type="PROSITE" id="PS51274">
    <property type="entry name" value="GATASE_COBBQ"/>
    <property type="match status" value="1"/>
</dbReference>
<feature type="binding site" evidence="2">
    <location>
        <position position="136"/>
    </location>
    <ligand>
        <name>substrate</name>
    </ligand>
</feature>
<comment type="function">
    <text evidence="2">The lipid II isoglutaminyl synthase complex catalyzes the formation of alpha-D-isoglutamine in the cell wall lipid II stem peptide. The GatD subunit catalyzes the hydrolysis of glutamine to glutamate and ammonia. The resulting ammonia molecule is channeled to the active site of MurT.</text>
</comment>
<comment type="similarity">
    <text evidence="2">Belongs to the CobB/CobQ family. GatD subfamily.</text>
</comment>
<dbReference type="EMBL" id="JAGQLG010000102">
    <property type="protein sequence ID" value="MCA9382298.1"/>
    <property type="molecule type" value="Genomic_DNA"/>
</dbReference>
<comment type="subunit">
    <text evidence="2">Forms a heterodimer with MurT.</text>
</comment>